<evidence type="ECO:0000259" key="3">
    <source>
        <dbReference type="Pfam" id="PF13280"/>
    </source>
</evidence>
<evidence type="ECO:0000259" key="4">
    <source>
        <dbReference type="Pfam" id="PF25583"/>
    </source>
</evidence>
<dbReference type="Proteomes" id="UP000317982">
    <property type="component" value="Unassembled WGS sequence"/>
</dbReference>
<dbReference type="InterPro" id="IPR057727">
    <property type="entry name" value="WCX_dom"/>
</dbReference>
<name>A0A545AZK4_9ACTN</name>
<feature type="domain" description="WCX" evidence="4">
    <location>
        <begin position="326"/>
        <end position="371"/>
    </location>
</feature>
<evidence type="ECO:0000313" key="6">
    <source>
        <dbReference type="Proteomes" id="UP000317982"/>
    </source>
</evidence>
<feature type="region of interest" description="Disordered" evidence="1">
    <location>
        <begin position="294"/>
        <end position="320"/>
    </location>
</feature>
<evidence type="ECO:0000313" key="5">
    <source>
        <dbReference type="EMBL" id="TQS46742.1"/>
    </source>
</evidence>
<feature type="chain" id="PRO_5038338834" evidence="2">
    <location>
        <begin position="26"/>
        <end position="394"/>
    </location>
</feature>
<dbReference type="PANTHER" id="PTHR34580:SF3">
    <property type="entry name" value="PROTEIN PAFB"/>
    <property type="match status" value="1"/>
</dbReference>
<reference evidence="5 6" key="1">
    <citation type="submission" date="2019-07" db="EMBL/GenBank/DDBJ databases">
        <title>Cryptosporangium phraense sp. nov., isolated from plant litter.</title>
        <authorList>
            <person name="Suriyachadkun C."/>
        </authorList>
    </citation>
    <scope>NUCLEOTIDE SEQUENCE [LARGE SCALE GENOMIC DNA]</scope>
    <source>
        <strain evidence="5 6">A-T 5661</strain>
    </source>
</reference>
<dbReference type="Pfam" id="PF13280">
    <property type="entry name" value="WYL"/>
    <property type="match status" value="1"/>
</dbReference>
<gene>
    <name evidence="5" type="ORF">FL583_00225</name>
</gene>
<keyword evidence="6" id="KW-1185">Reference proteome</keyword>
<comment type="caution">
    <text evidence="5">The sequence shown here is derived from an EMBL/GenBank/DDBJ whole genome shotgun (WGS) entry which is preliminary data.</text>
</comment>
<evidence type="ECO:0000256" key="2">
    <source>
        <dbReference type="SAM" id="SignalP"/>
    </source>
</evidence>
<dbReference type="RefSeq" id="WP_142702360.1">
    <property type="nucleotide sequence ID" value="NZ_VIRS01000001.1"/>
</dbReference>
<dbReference type="EMBL" id="VIRS01000001">
    <property type="protein sequence ID" value="TQS46742.1"/>
    <property type="molecule type" value="Genomic_DNA"/>
</dbReference>
<accession>A0A545AZK4</accession>
<dbReference type="AlphaFoldDB" id="A0A545AZK4"/>
<dbReference type="InterPro" id="IPR026881">
    <property type="entry name" value="WYL_dom"/>
</dbReference>
<feature type="domain" description="WYL" evidence="3">
    <location>
        <begin position="149"/>
        <end position="212"/>
    </location>
</feature>
<dbReference type="InParanoid" id="A0A545AZK4"/>
<feature type="region of interest" description="Disordered" evidence="1">
    <location>
        <begin position="374"/>
        <end position="394"/>
    </location>
</feature>
<dbReference type="OrthoDB" id="3268930at2"/>
<protein>
    <submittedName>
        <fullName evidence="5">WYL domain-containing protein</fullName>
    </submittedName>
</protein>
<feature type="compositionally biased region" description="Low complexity" evidence="1">
    <location>
        <begin position="294"/>
        <end position="305"/>
    </location>
</feature>
<dbReference type="Pfam" id="PF25583">
    <property type="entry name" value="WCX"/>
    <property type="match status" value="1"/>
</dbReference>
<evidence type="ECO:0000256" key="1">
    <source>
        <dbReference type="SAM" id="MobiDB-lite"/>
    </source>
</evidence>
<dbReference type="PANTHER" id="PTHR34580">
    <property type="match status" value="1"/>
</dbReference>
<organism evidence="5 6">
    <name type="scientific">Cryptosporangium phraense</name>
    <dbReference type="NCBI Taxonomy" id="2593070"/>
    <lineage>
        <taxon>Bacteria</taxon>
        <taxon>Bacillati</taxon>
        <taxon>Actinomycetota</taxon>
        <taxon>Actinomycetes</taxon>
        <taxon>Cryptosporangiales</taxon>
        <taxon>Cryptosporangiaceae</taxon>
        <taxon>Cryptosporangium</taxon>
    </lineage>
</organism>
<sequence length="394" mass="42346">MSRRRTERLVNLLLCLLSTRRYLTAAQIAAIVPGYEHDENDPKSHEAFQRMFERDKGELRDLGVPLETGTNSVFDSEPGYRVTRGDYALPEVHLDPEEAAAVGIAARLWHHAELSNAASSGLTKLRAGGVDLADGPPLGIEPVVSADPALTPMLAAIDVRRAVKFGYRTPRDDQPRQRRLQPWGVVSWRGRWYVIGHDLDRNATRCFRLSRVVGTVSAVGPLGAYAPPEGLDLVAQVAAFDPEPTDQKSARVRVRVGAAAGLRRWADAVRPEEEETPELLEADVTGAGAVTLLDDPGAPEAVVPPAAEPDPDADECGEPAPDAKAAWDIVTLSYSDPEALAARLAGYGSAVVVQDPPDVRDAVIRHLTRMAAGIPAPRPGEASTLETRAVGGSR</sequence>
<dbReference type="InterPro" id="IPR051534">
    <property type="entry name" value="CBASS_pafABC_assoc_protein"/>
</dbReference>
<keyword evidence="2" id="KW-0732">Signal</keyword>
<dbReference type="PROSITE" id="PS52050">
    <property type="entry name" value="WYL"/>
    <property type="match status" value="1"/>
</dbReference>
<proteinExistence type="predicted"/>
<feature type="signal peptide" evidence="2">
    <location>
        <begin position="1"/>
        <end position="25"/>
    </location>
</feature>